<proteinExistence type="predicted"/>
<keyword evidence="2" id="KW-1185">Reference proteome</keyword>
<dbReference type="AlphaFoldDB" id="A0A5Q3RYN2"/>
<evidence type="ECO:0000313" key="2">
    <source>
        <dbReference type="Proteomes" id="UP000486297"/>
    </source>
</evidence>
<dbReference type="Proteomes" id="UP000486297">
    <property type="component" value="Unassembled WGS sequence"/>
</dbReference>
<organism evidence="1 2">
    <name type="scientific">Neisseria brasiliensis</name>
    <dbReference type="NCBI Taxonomy" id="2666100"/>
    <lineage>
        <taxon>Bacteria</taxon>
        <taxon>Pseudomonadati</taxon>
        <taxon>Pseudomonadota</taxon>
        <taxon>Betaproteobacteria</taxon>
        <taxon>Neisseriales</taxon>
        <taxon>Neisseriaceae</taxon>
        <taxon>Neisseria</taxon>
    </lineage>
</organism>
<sequence length="58" mass="5669">MGAVVGATMSKGNPVAAGIGALVGGAVAAKNSNSCQTFTSKDKSGNNYGERCGNNYGD</sequence>
<evidence type="ECO:0000313" key="1">
    <source>
        <dbReference type="EMBL" id="MRN38123.1"/>
    </source>
</evidence>
<accession>A0A5Q3RYN2</accession>
<dbReference type="EMBL" id="WJXO01000001">
    <property type="protein sequence ID" value="MRN38123.1"/>
    <property type="molecule type" value="Genomic_DNA"/>
</dbReference>
<dbReference type="RefSeq" id="WP_154143242.1">
    <property type="nucleotide sequence ID" value="NZ_CP046027.1"/>
</dbReference>
<protein>
    <submittedName>
        <fullName evidence="1">Uncharacterized protein</fullName>
    </submittedName>
</protein>
<reference evidence="1" key="1">
    <citation type="journal article" name="Emerg. Infect. Dis.">
        <title>Two cases of a newly characterized neisseria species.</title>
        <authorList>
            <person name="Mustapha M."/>
            <person name="Lemos A.P.S."/>
            <person name="Harrison L.H."/>
            <person name="Vantyne D."/>
            <person name="Sacchi C.T."/>
        </authorList>
    </citation>
    <scope>NUCLEOTIDE SEQUENCE</scope>
    <source>
        <strain evidence="1">N.95.16</strain>
    </source>
</reference>
<gene>
    <name evidence="1" type="ORF">GJU80_06385</name>
</gene>
<comment type="caution">
    <text evidence="1">The sequence shown here is derived from an EMBL/GenBank/DDBJ whole genome shotgun (WGS) entry which is preliminary data.</text>
</comment>
<name>A0A5Q3RYN2_9NEIS</name>